<feature type="non-terminal residue" evidence="1">
    <location>
        <position position="1"/>
    </location>
</feature>
<name>A0A0V0GJ63_SOLCH</name>
<sequence length="78" mass="9146">QILQFCLDKEKATTPWLQNHQLNTQEGNCPAEIRVRFKAIFFQPGYWNIPINASLLLTVKEEKKTCQTHILTKRQLYG</sequence>
<organism evidence="1">
    <name type="scientific">Solanum chacoense</name>
    <name type="common">Chaco potato</name>
    <dbReference type="NCBI Taxonomy" id="4108"/>
    <lineage>
        <taxon>Eukaryota</taxon>
        <taxon>Viridiplantae</taxon>
        <taxon>Streptophyta</taxon>
        <taxon>Embryophyta</taxon>
        <taxon>Tracheophyta</taxon>
        <taxon>Spermatophyta</taxon>
        <taxon>Magnoliopsida</taxon>
        <taxon>eudicotyledons</taxon>
        <taxon>Gunneridae</taxon>
        <taxon>Pentapetalae</taxon>
        <taxon>asterids</taxon>
        <taxon>lamiids</taxon>
        <taxon>Solanales</taxon>
        <taxon>Solanaceae</taxon>
        <taxon>Solanoideae</taxon>
        <taxon>Solaneae</taxon>
        <taxon>Solanum</taxon>
    </lineage>
</organism>
<evidence type="ECO:0000313" key="1">
    <source>
        <dbReference type="EMBL" id="JAP08276.1"/>
    </source>
</evidence>
<dbReference type="EMBL" id="GEDG01037193">
    <property type="protein sequence ID" value="JAP08276.1"/>
    <property type="molecule type" value="Transcribed_RNA"/>
</dbReference>
<accession>A0A0V0GJ63</accession>
<proteinExistence type="predicted"/>
<dbReference type="AlphaFoldDB" id="A0A0V0GJ63"/>
<protein>
    <submittedName>
        <fullName evidence="1">Putative ovule protein</fullName>
    </submittedName>
</protein>
<reference evidence="1" key="1">
    <citation type="submission" date="2015-12" db="EMBL/GenBank/DDBJ databases">
        <title>Gene expression during late stages of embryo sac development: a critical building block for successful pollen-pistil interactions.</title>
        <authorList>
            <person name="Liu Y."/>
            <person name="Joly V."/>
            <person name="Sabar M."/>
            <person name="Matton D.P."/>
        </authorList>
    </citation>
    <scope>NUCLEOTIDE SEQUENCE</scope>
</reference>